<gene>
    <name evidence="2" type="ORF">AB675_9819</name>
</gene>
<evidence type="ECO:0000256" key="1">
    <source>
        <dbReference type="SAM" id="MobiDB-lite"/>
    </source>
</evidence>
<feature type="compositionally biased region" description="Basic and acidic residues" evidence="1">
    <location>
        <begin position="229"/>
        <end position="255"/>
    </location>
</feature>
<dbReference type="AlphaFoldDB" id="A0A0N1HWZ6"/>
<feature type="region of interest" description="Disordered" evidence="1">
    <location>
        <begin position="228"/>
        <end position="255"/>
    </location>
</feature>
<organism evidence="2 3">
    <name type="scientific">Cyphellophora attinorum</name>
    <dbReference type="NCBI Taxonomy" id="1664694"/>
    <lineage>
        <taxon>Eukaryota</taxon>
        <taxon>Fungi</taxon>
        <taxon>Dikarya</taxon>
        <taxon>Ascomycota</taxon>
        <taxon>Pezizomycotina</taxon>
        <taxon>Eurotiomycetes</taxon>
        <taxon>Chaetothyriomycetidae</taxon>
        <taxon>Chaetothyriales</taxon>
        <taxon>Cyphellophoraceae</taxon>
        <taxon>Cyphellophora</taxon>
    </lineage>
</organism>
<proteinExistence type="predicted"/>
<keyword evidence="3" id="KW-1185">Reference proteome</keyword>
<dbReference type="EMBL" id="LFJN01000007">
    <property type="protein sequence ID" value="KPI42332.1"/>
    <property type="molecule type" value="Genomic_DNA"/>
</dbReference>
<evidence type="ECO:0000313" key="2">
    <source>
        <dbReference type="EMBL" id="KPI42332.1"/>
    </source>
</evidence>
<evidence type="ECO:0000313" key="3">
    <source>
        <dbReference type="Proteomes" id="UP000038010"/>
    </source>
</evidence>
<reference evidence="2 3" key="1">
    <citation type="submission" date="2015-06" db="EMBL/GenBank/DDBJ databases">
        <title>Draft genome of the ant-associated black yeast Phialophora attae CBS 131958.</title>
        <authorList>
            <person name="Moreno L.F."/>
            <person name="Stielow B.J."/>
            <person name="de Hoog S."/>
            <person name="Vicente V.A."/>
            <person name="Weiss V.A."/>
            <person name="de Vries M."/>
            <person name="Cruz L.M."/>
            <person name="Souza E.M."/>
        </authorList>
    </citation>
    <scope>NUCLEOTIDE SEQUENCE [LARGE SCALE GENOMIC DNA]</scope>
    <source>
        <strain evidence="2 3">CBS 131958</strain>
    </source>
</reference>
<comment type="caution">
    <text evidence="2">The sequence shown here is derived from an EMBL/GenBank/DDBJ whole genome shotgun (WGS) entry which is preliminary data.</text>
</comment>
<sequence>MPQHVTHAEVVNSPQFVTYANVVANKPVFASRHLLRTVNQEKSETNPTVPTIVITEPCRFQNHPLRKFAKLPIEILIQILELLLPKKIQVHLYGERSWTGPRRPRVLFSWMVNNSHSNDMKPQLTRLLLIRKDLSALLGPMIFSRIEVMVKGLADGDRWWYDDRLFRRDRIAVIGKVWLQPVYDVGLSHLHQALVEKYDRSRVWVDGTDRDRELGLFGAARAKRARAQAKKDEEAREAKAKRLWSDVVKGARSEP</sequence>
<accession>A0A0N1HWZ6</accession>
<protein>
    <submittedName>
        <fullName evidence="2">Uncharacterized protein</fullName>
    </submittedName>
</protein>
<name>A0A0N1HWZ6_9EURO</name>
<dbReference type="VEuPathDB" id="FungiDB:AB675_9819"/>
<dbReference type="RefSeq" id="XP_018002295.1">
    <property type="nucleotide sequence ID" value="XM_018150387.1"/>
</dbReference>
<dbReference type="GeneID" id="28742267"/>
<dbReference type="Proteomes" id="UP000038010">
    <property type="component" value="Unassembled WGS sequence"/>
</dbReference>